<feature type="region of interest" description="Disordered" evidence="5">
    <location>
        <begin position="21"/>
        <end position="180"/>
    </location>
</feature>
<dbReference type="SUPFAM" id="SSF57850">
    <property type="entry name" value="RING/U-box"/>
    <property type="match status" value="1"/>
</dbReference>
<evidence type="ECO:0000256" key="2">
    <source>
        <dbReference type="ARBA" id="ARBA00022771"/>
    </source>
</evidence>
<comment type="caution">
    <text evidence="7">The sequence shown here is derived from an EMBL/GenBank/DDBJ whole genome shotgun (WGS) entry which is preliminary data.</text>
</comment>
<name>A0A9W8LGE4_9FUNG</name>
<feature type="compositionally biased region" description="Basic residues" evidence="5">
    <location>
        <begin position="107"/>
        <end position="117"/>
    </location>
</feature>
<dbReference type="Pfam" id="PF00097">
    <property type="entry name" value="zf-C3HC4"/>
    <property type="match status" value="1"/>
</dbReference>
<reference evidence="7" key="1">
    <citation type="submission" date="2022-07" db="EMBL/GenBank/DDBJ databases">
        <title>Phylogenomic reconstructions and comparative analyses of Kickxellomycotina fungi.</title>
        <authorList>
            <person name="Reynolds N.K."/>
            <person name="Stajich J.E."/>
            <person name="Barry K."/>
            <person name="Grigoriev I.V."/>
            <person name="Crous P."/>
            <person name="Smith M.E."/>
        </authorList>
    </citation>
    <scope>NUCLEOTIDE SEQUENCE</scope>
    <source>
        <strain evidence="7">BCRC 34489</strain>
    </source>
</reference>
<evidence type="ECO:0000313" key="8">
    <source>
        <dbReference type="Proteomes" id="UP001140172"/>
    </source>
</evidence>
<keyword evidence="2 4" id="KW-0863">Zinc-finger</keyword>
<feature type="domain" description="RING-type" evidence="6">
    <location>
        <begin position="414"/>
        <end position="454"/>
    </location>
</feature>
<evidence type="ECO:0000256" key="4">
    <source>
        <dbReference type="PROSITE-ProRule" id="PRU00175"/>
    </source>
</evidence>
<evidence type="ECO:0000256" key="1">
    <source>
        <dbReference type="ARBA" id="ARBA00022723"/>
    </source>
</evidence>
<accession>A0A9W8LGE4</accession>
<dbReference type="PROSITE" id="PS00518">
    <property type="entry name" value="ZF_RING_1"/>
    <property type="match status" value="1"/>
</dbReference>
<evidence type="ECO:0000259" key="6">
    <source>
        <dbReference type="PROSITE" id="PS50089"/>
    </source>
</evidence>
<dbReference type="GO" id="GO:0008270">
    <property type="term" value="F:zinc ion binding"/>
    <property type="evidence" value="ECO:0007669"/>
    <property type="project" value="UniProtKB-KW"/>
</dbReference>
<keyword evidence="3" id="KW-0862">Zinc</keyword>
<dbReference type="Gene3D" id="3.30.40.10">
    <property type="entry name" value="Zinc/RING finger domain, C3HC4 (zinc finger)"/>
    <property type="match status" value="1"/>
</dbReference>
<dbReference type="Proteomes" id="UP001140172">
    <property type="component" value="Unassembled WGS sequence"/>
</dbReference>
<dbReference type="InterPro" id="IPR018957">
    <property type="entry name" value="Znf_C3HC4_RING-type"/>
</dbReference>
<keyword evidence="8" id="KW-1185">Reference proteome</keyword>
<dbReference type="InterPro" id="IPR013083">
    <property type="entry name" value="Znf_RING/FYVE/PHD"/>
</dbReference>
<evidence type="ECO:0000256" key="5">
    <source>
        <dbReference type="SAM" id="MobiDB-lite"/>
    </source>
</evidence>
<proteinExistence type="predicted"/>
<evidence type="ECO:0000313" key="7">
    <source>
        <dbReference type="EMBL" id="KAJ2780568.1"/>
    </source>
</evidence>
<dbReference type="InterPro" id="IPR017907">
    <property type="entry name" value="Znf_RING_CS"/>
</dbReference>
<dbReference type="AlphaFoldDB" id="A0A9W8LGE4"/>
<evidence type="ECO:0000256" key="3">
    <source>
        <dbReference type="ARBA" id="ARBA00022833"/>
    </source>
</evidence>
<dbReference type="OrthoDB" id="5593102at2759"/>
<keyword evidence="1" id="KW-0479">Metal-binding</keyword>
<dbReference type="InterPro" id="IPR001841">
    <property type="entry name" value="Znf_RING"/>
</dbReference>
<gene>
    <name evidence="7" type="ORF">GGI15_003493</name>
</gene>
<protein>
    <recommendedName>
        <fullName evidence="6">RING-type domain-containing protein</fullName>
    </recommendedName>
</protein>
<organism evidence="7 8">
    <name type="scientific">Coemansia interrupta</name>
    <dbReference type="NCBI Taxonomy" id="1126814"/>
    <lineage>
        <taxon>Eukaryota</taxon>
        <taxon>Fungi</taxon>
        <taxon>Fungi incertae sedis</taxon>
        <taxon>Zoopagomycota</taxon>
        <taxon>Kickxellomycotina</taxon>
        <taxon>Kickxellomycetes</taxon>
        <taxon>Kickxellales</taxon>
        <taxon>Kickxellaceae</taxon>
        <taxon>Coemansia</taxon>
    </lineage>
</organism>
<dbReference type="EMBL" id="JANBUM010000244">
    <property type="protein sequence ID" value="KAJ2780568.1"/>
    <property type="molecule type" value="Genomic_DNA"/>
</dbReference>
<sequence length="463" mass="50295">MDDDSDSDWMSSDMRLLRRSLGLSASAKKRPAAERPAHSTGAIEQQPQTALDRPSLQMPEHRPQTVLNQPSVEMPEPRPHRATQPAQPSQPVHRPVTPGEITALLSPHKRLTKKPRPPSKPTTPIATPQRTPESRMASLWDDLDASPWNKPRATPLSRRRTPLASPTVQRASGPLGSVEDALVTPEDLERAERKLGASVALTQQQMLDDLRRRLVGFAGQLRQPPEMEAGREATLLCQFHTMGHGRVALGDEGVGWQGAMLGPLGAADSPGDSAPTQPAVLLFPWRRVTAARRKHVDGRELLLLTVDEDLGLGFFCPQATASTVDALAARALALQSAERAKTAEALRAANHQEAAALVHRLLALATDATPEDVQRMATDEFLEDALPMVRRLAAELADMARPPEDVTETLPGTCTLCYAAPEAHELRPCGHRLCSACLDRLQTPGHPLACPWDRTATTGCMPT</sequence>
<dbReference type="PROSITE" id="PS50089">
    <property type="entry name" value="ZF_RING_2"/>
    <property type="match status" value="1"/>
</dbReference>